<dbReference type="Pfam" id="PF03343">
    <property type="entry name" value="SART-1"/>
    <property type="match status" value="1"/>
</dbReference>
<dbReference type="AlphaFoldDB" id="A0A0D6LRG4"/>
<feature type="region of interest" description="Disordered" evidence="7">
    <location>
        <begin position="70"/>
        <end position="153"/>
    </location>
</feature>
<accession>A0A0D6LRG4</accession>
<feature type="compositionally biased region" description="Basic and acidic residues" evidence="7">
    <location>
        <begin position="745"/>
        <end position="755"/>
    </location>
</feature>
<keyword evidence="5" id="KW-0539">Nucleus</keyword>
<evidence type="ECO:0000256" key="1">
    <source>
        <dbReference type="ARBA" id="ARBA00004123"/>
    </source>
</evidence>
<dbReference type="GO" id="GO:0000481">
    <property type="term" value="P:maturation of 5S rRNA"/>
    <property type="evidence" value="ECO:0007669"/>
    <property type="project" value="TreeGrafter"/>
</dbReference>
<feature type="compositionally biased region" description="Basic and acidic residues" evidence="7">
    <location>
        <begin position="689"/>
        <end position="712"/>
    </location>
</feature>
<reference evidence="8 9" key="1">
    <citation type="submission" date="2013-05" db="EMBL/GenBank/DDBJ databases">
        <title>Draft genome of the parasitic nematode Anyclostoma ceylanicum.</title>
        <authorList>
            <person name="Mitreva M."/>
        </authorList>
    </citation>
    <scope>NUCLEOTIDE SEQUENCE [LARGE SCALE GENOMIC DNA]</scope>
</reference>
<dbReference type="InterPro" id="IPR005011">
    <property type="entry name" value="SNU66/SART1"/>
</dbReference>
<evidence type="ECO:0000256" key="4">
    <source>
        <dbReference type="ARBA" id="ARBA00023187"/>
    </source>
</evidence>
<feature type="region of interest" description="Disordered" evidence="7">
    <location>
        <begin position="670"/>
        <end position="755"/>
    </location>
</feature>
<feature type="region of interest" description="Disordered" evidence="7">
    <location>
        <begin position="856"/>
        <end position="922"/>
    </location>
</feature>
<evidence type="ECO:0000256" key="7">
    <source>
        <dbReference type="SAM" id="MobiDB-lite"/>
    </source>
</evidence>
<feature type="compositionally biased region" description="Polar residues" evidence="7">
    <location>
        <begin position="70"/>
        <end position="86"/>
    </location>
</feature>
<keyword evidence="6" id="KW-0175">Coiled coil</keyword>
<feature type="region of interest" description="Disordered" evidence="7">
    <location>
        <begin position="167"/>
        <end position="188"/>
    </location>
</feature>
<dbReference type="PANTHER" id="PTHR14152">
    <property type="entry name" value="SQUAMOUS CELL CARCINOMA ANTIGEN RECOGNISED BY CYTOTOXIC T LYMPHOCYTES"/>
    <property type="match status" value="1"/>
</dbReference>
<evidence type="ECO:0000313" key="8">
    <source>
        <dbReference type="EMBL" id="EPB74660.1"/>
    </source>
</evidence>
<keyword evidence="4" id="KW-0508">mRNA splicing</keyword>
<evidence type="ECO:0000256" key="5">
    <source>
        <dbReference type="ARBA" id="ARBA00023242"/>
    </source>
</evidence>
<feature type="compositionally biased region" description="Basic and acidic residues" evidence="7">
    <location>
        <begin position="863"/>
        <end position="878"/>
    </location>
</feature>
<feature type="compositionally biased region" description="Basic and acidic residues" evidence="7">
    <location>
        <begin position="131"/>
        <end position="145"/>
    </location>
</feature>
<keyword evidence="3" id="KW-0507">mRNA processing</keyword>
<feature type="compositionally biased region" description="Basic residues" evidence="7">
    <location>
        <begin position="448"/>
        <end position="464"/>
    </location>
</feature>
<proteinExistence type="inferred from homology"/>
<sequence length="922" mass="105387">MLNIAGVLDEGEEVLIDPTLVDNERYARNVELKKRKELQKGFDGVDEFGKQAEPFEAEIVDACRSKSAGSAFTQAQPYFTSDMGTLSRSSKKRRGDDNDSDDGRRHRERRHSSSRSRSRSPSPKAKRSRRREKEREPTSPSKEDYAESLSIEETNKLRAKLGLAPLEVDDTPKTREAEDGATVHVEDGFEFRHKKPENWSDKKRDAEMKEKLEIAKKKRRVYEKVLVEKGLAESDSDDDAADWVAKMRRLEEEKKRAEERAKMLDAMDEEFGVTNIIVDEKAKQAKRKSRQEAKRSNKEPITAGLVVGHTKEAFAGVSDHILVLEDKGVLDEGEEVLIDPTLVDNERYARNVELKKRKELQKGFDGVDEFGKPKSYGVLTKYDEELDGPQREKFRLDEHGEYDFEKDEREDRMRRELELAGKTLVSMEMPKYQVGSEFYTKEEMTTFRKVKKGKKEKSTRKRKILKAEDLVPDEPAEGRDLGSRNHGKRREVKQEGDQGSESKETTDKETMEATKNADDGASDAPTGPWKRATKNAVDIDMLKGLADEKEDSEDESSDEEFAGASDLAGIAIDDDAEDELHNVLDKTRRLKQVAVKKEDGDIAQKIHEMIASHDIKMEVDDEGGVQETIPTRDGAVTLDSTMEYCRNIGMDREIPTYGLAGNRTDAIDVSEMKEEDEDGETAVKRWKQAKAEKELRRKERARNKDKERKWSDKPGTSAVIDSDDERELQKVKESAQYSDDDSDDDNVKKEYENVLGKEADVSKGGYLNDNEVKKKTTQNLDHLRNQSKTQVEQSKYDIEDKYAKKLDRLGTTGRGPILPFTEKKDYHPEVNIHYVDDKGRIMDQKDAYRELSYKFHGRNPGKKQTEKRISRRDKKEMLKQMNSSDTPLGTLSKQLKKQEQLQTPYLVLSGSGRSDHTSLKKE</sequence>
<dbReference type="InterPro" id="IPR045347">
    <property type="entry name" value="HIND"/>
</dbReference>
<comment type="similarity">
    <text evidence="2">Belongs to the SNU66/SART1 family.</text>
</comment>
<dbReference type="EMBL" id="KE124933">
    <property type="protein sequence ID" value="EPB74660.1"/>
    <property type="molecule type" value="Genomic_DNA"/>
</dbReference>
<comment type="subcellular location">
    <subcellularLocation>
        <location evidence="1">Nucleus</location>
    </subcellularLocation>
</comment>
<feature type="compositionally biased region" description="Basic and acidic residues" evidence="7">
    <location>
        <begin position="492"/>
        <end position="518"/>
    </location>
</feature>
<dbReference type="Pfam" id="PF19252">
    <property type="entry name" value="HIND"/>
    <property type="match status" value="1"/>
</dbReference>
<name>A0A0D6LRG4_9BILA</name>
<dbReference type="GO" id="GO:0045292">
    <property type="term" value="P:mRNA cis splicing, via spliceosome"/>
    <property type="evidence" value="ECO:0007669"/>
    <property type="project" value="TreeGrafter"/>
</dbReference>
<dbReference type="PANTHER" id="PTHR14152:SF5">
    <property type="entry name" value="U4_U6.U5 TRI-SNRNP-ASSOCIATED PROTEIN 1"/>
    <property type="match status" value="1"/>
</dbReference>
<protein>
    <submittedName>
        <fullName evidence="8">SART-1 family protein</fullName>
    </submittedName>
</protein>
<dbReference type="Proteomes" id="UP000054495">
    <property type="component" value="Unassembled WGS sequence"/>
</dbReference>
<feature type="compositionally biased region" description="Basic and acidic residues" evidence="7">
    <location>
        <begin position="94"/>
        <end position="105"/>
    </location>
</feature>
<feature type="compositionally biased region" description="Polar residues" evidence="7">
    <location>
        <begin position="880"/>
        <end position="889"/>
    </location>
</feature>
<evidence type="ECO:0000256" key="6">
    <source>
        <dbReference type="SAM" id="Coils"/>
    </source>
</evidence>
<feature type="compositionally biased region" description="Basic residues" evidence="7">
    <location>
        <begin position="106"/>
        <end position="130"/>
    </location>
</feature>
<evidence type="ECO:0000256" key="2">
    <source>
        <dbReference type="ARBA" id="ARBA00006076"/>
    </source>
</evidence>
<evidence type="ECO:0000256" key="3">
    <source>
        <dbReference type="ARBA" id="ARBA00022664"/>
    </source>
</evidence>
<gene>
    <name evidence="8" type="ORF">ANCCEY_06238</name>
</gene>
<feature type="region of interest" description="Disordered" evidence="7">
    <location>
        <begin position="445"/>
        <end position="565"/>
    </location>
</feature>
<feature type="compositionally biased region" description="Basic and acidic residues" evidence="7">
    <location>
        <begin position="913"/>
        <end position="922"/>
    </location>
</feature>
<organism evidence="8 9">
    <name type="scientific">Ancylostoma ceylanicum</name>
    <dbReference type="NCBI Taxonomy" id="53326"/>
    <lineage>
        <taxon>Eukaryota</taxon>
        <taxon>Metazoa</taxon>
        <taxon>Ecdysozoa</taxon>
        <taxon>Nematoda</taxon>
        <taxon>Chromadorea</taxon>
        <taxon>Rhabditida</taxon>
        <taxon>Rhabditina</taxon>
        <taxon>Rhabditomorpha</taxon>
        <taxon>Strongyloidea</taxon>
        <taxon>Ancylostomatidae</taxon>
        <taxon>Ancylostomatinae</taxon>
        <taxon>Ancylostoma</taxon>
    </lineage>
</organism>
<evidence type="ECO:0000313" key="9">
    <source>
        <dbReference type="Proteomes" id="UP000054495"/>
    </source>
</evidence>
<feature type="compositionally biased region" description="Acidic residues" evidence="7">
    <location>
        <begin position="548"/>
        <end position="561"/>
    </location>
</feature>
<dbReference type="GO" id="GO:0046540">
    <property type="term" value="C:U4/U6 x U5 tri-snRNP complex"/>
    <property type="evidence" value="ECO:0007669"/>
    <property type="project" value="InterPro"/>
</dbReference>
<keyword evidence="9" id="KW-1185">Reference proteome</keyword>
<feature type="coiled-coil region" evidence="6">
    <location>
        <begin position="240"/>
        <end position="270"/>
    </location>
</feature>